<reference evidence="2 3" key="1">
    <citation type="journal article" date="2017" name="Nat. Commun.">
        <title>Genome assembly with in vitro proximity ligation data and whole-genome triplication in lettuce.</title>
        <authorList>
            <person name="Reyes-Chin-Wo S."/>
            <person name="Wang Z."/>
            <person name="Yang X."/>
            <person name="Kozik A."/>
            <person name="Arikit S."/>
            <person name="Song C."/>
            <person name="Xia L."/>
            <person name="Froenicke L."/>
            <person name="Lavelle D.O."/>
            <person name="Truco M.J."/>
            <person name="Xia R."/>
            <person name="Zhu S."/>
            <person name="Xu C."/>
            <person name="Xu H."/>
            <person name="Xu X."/>
            <person name="Cox K."/>
            <person name="Korf I."/>
            <person name="Meyers B.C."/>
            <person name="Michelmore R.W."/>
        </authorList>
    </citation>
    <scope>NUCLEOTIDE SEQUENCE [LARGE SCALE GENOMIC DNA]</scope>
    <source>
        <strain evidence="3">cv. Salinas</strain>
        <tissue evidence="2">Seedlings</tissue>
    </source>
</reference>
<evidence type="ECO:0000313" key="2">
    <source>
        <dbReference type="EMBL" id="KAJ0226412.1"/>
    </source>
</evidence>
<evidence type="ECO:0000256" key="1">
    <source>
        <dbReference type="SAM" id="MobiDB-lite"/>
    </source>
</evidence>
<sequence length="180" mass="20095">MYIGFDTQHGVNPGNVSAFGFRGVTTSKPTIYDSARGIAHQLTSIEIQVGFIVESPESGTNKRKFNGKNPIQSSEERQDVTNNYAATTTLPTKPQWYEGKLPKCTQCNRHHLGNCSSCSQCNHQHAGDCYICMKDTPPISVGAKHLQHKIKEQTLEQAMMEEEHVLSMVKLDISRRNDQS</sequence>
<dbReference type="EMBL" id="NBSK02000001">
    <property type="protein sequence ID" value="KAJ0226412.1"/>
    <property type="molecule type" value="Genomic_DNA"/>
</dbReference>
<gene>
    <name evidence="2" type="ORF">LSAT_V11C100048070</name>
</gene>
<organism evidence="2 3">
    <name type="scientific">Lactuca sativa</name>
    <name type="common">Garden lettuce</name>
    <dbReference type="NCBI Taxonomy" id="4236"/>
    <lineage>
        <taxon>Eukaryota</taxon>
        <taxon>Viridiplantae</taxon>
        <taxon>Streptophyta</taxon>
        <taxon>Embryophyta</taxon>
        <taxon>Tracheophyta</taxon>
        <taxon>Spermatophyta</taxon>
        <taxon>Magnoliopsida</taxon>
        <taxon>eudicotyledons</taxon>
        <taxon>Gunneridae</taxon>
        <taxon>Pentapetalae</taxon>
        <taxon>asterids</taxon>
        <taxon>campanulids</taxon>
        <taxon>Asterales</taxon>
        <taxon>Asteraceae</taxon>
        <taxon>Cichorioideae</taxon>
        <taxon>Cichorieae</taxon>
        <taxon>Lactucinae</taxon>
        <taxon>Lactuca</taxon>
    </lineage>
</organism>
<dbReference type="Proteomes" id="UP000235145">
    <property type="component" value="Unassembled WGS sequence"/>
</dbReference>
<dbReference type="AlphaFoldDB" id="A0A9R1XY34"/>
<comment type="caution">
    <text evidence="2">The sequence shown here is derived from an EMBL/GenBank/DDBJ whole genome shotgun (WGS) entry which is preliminary data.</text>
</comment>
<keyword evidence="3" id="KW-1185">Reference proteome</keyword>
<evidence type="ECO:0000313" key="3">
    <source>
        <dbReference type="Proteomes" id="UP000235145"/>
    </source>
</evidence>
<name>A0A9R1XY34_LACSA</name>
<protein>
    <submittedName>
        <fullName evidence="2">Uncharacterized protein</fullName>
    </submittedName>
</protein>
<proteinExistence type="predicted"/>
<accession>A0A9R1XY34</accession>
<feature type="region of interest" description="Disordered" evidence="1">
    <location>
        <begin position="58"/>
        <end position="78"/>
    </location>
</feature>